<gene>
    <name evidence="2" type="ORF">CC85DRAFT_209655</name>
</gene>
<sequence>MLPSVRLANLALAALAREWEQHETSNPDSDVSGSGSCSSHSTCDLPANTEESMALANATLAMHAVSALAASVNAHANAVVVAKTLDRKDDAAHLHELNNNMKLMRQARVLAGATATAAENKARHWYGKQNEVARGENGKAHPV</sequence>
<dbReference type="GeneID" id="28980554"/>
<protein>
    <submittedName>
        <fullName evidence="2">Uncharacterized protein</fullName>
    </submittedName>
</protein>
<reference evidence="2 3" key="1">
    <citation type="submission" date="2015-03" db="EMBL/GenBank/DDBJ databases">
        <title>Genomics and transcriptomics of the oil-accumulating basidiomycete yeast T. oleaginosus allow insights into substrate utilization and the diverse evolutionary trajectories of mating systems in fungi.</title>
        <authorList>
            <consortium name="DOE Joint Genome Institute"/>
            <person name="Kourist R."/>
            <person name="Kracht O."/>
            <person name="Bracharz F."/>
            <person name="Lipzen A."/>
            <person name="Nolan M."/>
            <person name="Ohm R."/>
            <person name="Grigoriev I."/>
            <person name="Sun S."/>
            <person name="Heitman J."/>
            <person name="Bruck T."/>
            <person name="Nowrousian M."/>
        </authorList>
    </citation>
    <scope>NUCLEOTIDE SEQUENCE [LARGE SCALE GENOMIC DNA]</scope>
    <source>
        <strain evidence="2 3">IBC0246</strain>
    </source>
</reference>
<dbReference type="RefSeq" id="XP_018275488.1">
    <property type="nucleotide sequence ID" value="XM_018419951.1"/>
</dbReference>
<organism evidence="2 3">
    <name type="scientific">Cutaneotrichosporon oleaginosum</name>
    <dbReference type="NCBI Taxonomy" id="879819"/>
    <lineage>
        <taxon>Eukaryota</taxon>
        <taxon>Fungi</taxon>
        <taxon>Dikarya</taxon>
        <taxon>Basidiomycota</taxon>
        <taxon>Agaricomycotina</taxon>
        <taxon>Tremellomycetes</taxon>
        <taxon>Trichosporonales</taxon>
        <taxon>Trichosporonaceae</taxon>
        <taxon>Cutaneotrichosporon</taxon>
    </lineage>
</organism>
<evidence type="ECO:0000313" key="2">
    <source>
        <dbReference type="EMBL" id="KLT38997.1"/>
    </source>
</evidence>
<dbReference type="EMBL" id="KQ087274">
    <property type="protein sequence ID" value="KLT38997.1"/>
    <property type="molecule type" value="Genomic_DNA"/>
</dbReference>
<accession>A0A0J0XD70</accession>
<feature type="region of interest" description="Disordered" evidence="1">
    <location>
        <begin position="21"/>
        <end position="45"/>
    </location>
</feature>
<name>A0A0J0XD70_9TREE</name>
<evidence type="ECO:0000313" key="3">
    <source>
        <dbReference type="Proteomes" id="UP000053611"/>
    </source>
</evidence>
<feature type="compositionally biased region" description="Low complexity" evidence="1">
    <location>
        <begin position="28"/>
        <end position="41"/>
    </location>
</feature>
<proteinExistence type="predicted"/>
<keyword evidence="3" id="KW-1185">Reference proteome</keyword>
<dbReference type="Proteomes" id="UP000053611">
    <property type="component" value="Unassembled WGS sequence"/>
</dbReference>
<evidence type="ECO:0000256" key="1">
    <source>
        <dbReference type="SAM" id="MobiDB-lite"/>
    </source>
</evidence>
<dbReference type="AlphaFoldDB" id="A0A0J0XD70"/>